<keyword evidence="7" id="KW-1015">Disulfide bond</keyword>
<dbReference type="Gene3D" id="3.40.50.1820">
    <property type="entry name" value="alpha/beta hydrolase"/>
    <property type="match status" value="1"/>
</dbReference>
<dbReference type="PANTHER" id="PTHR33630:SF9">
    <property type="entry name" value="CUTINASE 4"/>
    <property type="match status" value="1"/>
</dbReference>
<reference evidence="9 10" key="1">
    <citation type="submission" date="2021-05" db="EMBL/GenBank/DDBJ databases">
        <title>Mycobacterium acidophilum sp. nov., an extremely acid-tolerant member of the genus Mycobacterium.</title>
        <authorList>
            <person name="Xia J."/>
        </authorList>
    </citation>
    <scope>NUCLEOTIDE SEQUENCE [LARGE SCALE GENOMIC DNA]</scope>
    <source>
        <strain evidence="9 10">M1</strain>
    </source>
</reference>
<evidence type="ECO:0000256" key="2">
    <source>
        <dbReference type="ARBA" id="ARBA00007534"/>
    </source>
</evidence>
<comment type="subcellular location">
    <subcellularLocation>
        <location evidence="1 8">Secreted</location>
    </subcellularLocation>
</comment>
<evidence type="ECO:0000313" key="9">
    <source>
        <dbReference type="EMBL" id="MBS9535642.1"/>
    </source>
</evidence>
<name>A0ABS5RMW2_9MYCO</name>
<evidence type="ECO:0000256" key="8">
    <source>
        <dbReference type="RuleBase" id="RU361263"/>
    </source>
</evidence>
<organism evidence="9 10">
    <name type="scientific">Mycolicibacter acidiphilus</name>
    <dbReference type="NCBI Taxonomy" id="2835306"/>
    <lineage>
        <taxon>Bacteria</taxon>
        <taxon>Bacillati</taxon>
        <taxon>Actinomycetota</taxon>
        <taxon>Actinomycetes</taxon>
        <taxon>Mycobacteriales</taxon>
        <taxon>Mycobacteriaceae</taxon>
        <taxon>Mycolicibacter</taxon>
    </lineage>
</organism>
<evidence type="ECO:0000313" key="10">
    <source>
        <dbReference type="Proteomes" id="UP001519535"/>
    </source>
</evidence>
<dbReference type="InterPro" id="IPR029058">
    <property type="entry name" value="AB_hydrolase_fold"/>
</dbReference>
<evidence type="ECO:0000256" key="1">
    <source>
        <dbReference type="ARBA" id="ARBA00004613"/>
    </source>
</evidence>
<dbReference type="InterPro" id="IPR000675">
    <property type="entry name" value="Cutinase/axe"/>
</dbReference>
<evidence type="ECO:0000256" key="3">
    <source>
        <dbReference type="ARBA" id="ARBA00022487"/>
    </source>
</evidence>
<dbReference type="PANTHER" id="PTHR33630">
    <property type="entry name" value="CUTINASE RV1984C-RELATED-RELATED"/>
    <property type="match status" value="1"/>
</dbReference>
<evidence type="ECO:0000256" key="6">
    <source>
        <dbReference type="ARBA" id="ARBA00022801"/>
    </source>
</evidence>
<keyword evidence="10" id="KW-1185">Reference proteome</keyword>
<feature type="signal peptide" evidence="8">
    <location>
        <begin position="1"/>
        <end position="26"/>
    </location>
</feature>
<evidence type="ECO:0000256" key="5">
    <source>
        <dbReference type="ARBA" id="ARBA00022729"/>
    </source>
</evidence>
<keyword evidence="4 8" id="KW-0964">Secreted</keyword>
<comment type="caution">
    <text evidence="9">The sequence shown here is derived from an EMBL/GenBank/DDBJ whole genome shotgun (WGS) entry which is preliminary data.</text>
</comment>
<accession>A0ABS5RMW2</accession>
<dbReference type="SMART" id="SM01110">
    <property type="entry name" value="Cutinase"/>
    <property type="match status" value="1"/>
</dbReference>
<evidence type="ECO:0000256" key="7">
    <source>
        <dbReference type="ARBA" id="ARBA00023157"/>
    </source>
</evidence>
<dbReference type="SUPFAM" id="SSF53474">
    <property type="entry name" value="alpha/beta-Hydrolases"/>
    <property type="match status" value="1"/>
</dbReference>
<keyword evidence="3 8" id="KW-0719">Serine esterase</keyword>
<gene>
    <name evidence="9" type="ORF">KIH27_18820</name>
</gene>
<dbReference type="Pfam" id="PF01083">
    <property type="entry name" value="Cutinase"/>
    <property type="match status" value="1"/>
</dbReference>
<comment type="function">
    <text evidence="8">Catalyzes the hydrolysis of complex carboxylic polyesters found in the cell wall of plants. Degrades cutin, a macromolecule that forms the structure of the plant cuticle.</text>
</comment>
<keyword evidence="6 8" id="KW-0378">Hydrolase</keyword>
<feature type="chain" id="PRO_5045001581" description="Cutinase" evidence="8">
    <location>
        <begin position="27"/>
        <end position="209"/>
    </location>
</feature>
<sequence>MIRRVLAALAVVPAAFLPTSTVTATAAEPCPDAELVFARGTNQPPGLGVVGSAFFAALRSQLADKTVTSYAVNYPASYNLLRAGEGANDTVDHVQQLIAACPTTRIVLGGYSQGAAVIDMAVGSPVPGFGLAAPLAPQDAEHIGAVAVFGNPYNRIGHTLTESPVYGAKTIDLCADGDPICSDGIDRAAHSMYSPGLTRQAAAFVAGVL</sequence>
<evidence type="ECO:0000256" key="4">
    <source>
        <dbReference type="ARBA" id="ARBA00022525"/>
    </source>
</evidence>
<dbReference type="PROSITE" id="PS00155">
    <property type="entry name" value="CUTINASE_1"/>
    <property type="match status" value="1"/>
</dbReference>
<dbReference type="EC" id="3.1.1.-" evidence="8"/>
<proteinExistence type="inferred from homology"/>
<protein>
    <recommendedName>
        <fullName evidence="8">Cutinase</fullName>
        <ecNumber evidence="8">3.1.1.-</ecNumber>
    </recommendedName>
</protein>
<dbReference type="EMBL" id="JAHCLR010000051">
    <property type="protein sequence ID" value="MBS9535642.1"/>
    <property type="molecule type" value="Genomic_DNA"/>
</dbReference>
<dbReference type="InterPro" id="IPR043580">
    <property type="entry name" value="CUTINASE_1"/>
</dbReference>
<dbReference type="Proteomes" id="UP001519535">
    <property type="component" value="Unassembled WGS sequence"/>
</dbReference>
<keyword evidence="5 8" id="KW-0732">Signal</keyword>
<comment type="similarity">
    <text evidence="2 8">Belongs to the cutinase family.</text>
</comment>